<proteinExistence type="predicted"/>
<evidence type="ECO:0000313" key="3">
    <source>
        <dbReference type="Proteomes" id="UP000268014"/>
    </source>
</evidence>
<keyword evidence="3" id="KW-1185">Reference proteome</keyword>
<dbReference type="EMBL" id="UZAF01017030">
    <property type="protein sequence ID" value="VDO37081.1"/>
    <property type="molecule type" value="Genomic_DNA"/>
</dbReference>
<gene>
    <name evidence="2" type="ORF">HPLM_LOCUS9285</name>
</gene>
<evidence type="ECO:0000313" key="4">
    <source>
        <dbReference type="WBParaSite" id="HPLM_0000929301-mRNA-1"/>
    </source>
</evidence>
<feature type="region of interest" description="Disordered" evidence="1">
    <location>
        <begin position="52"/>
        <end position="89"/>
    </location>
</feature>
<dbReference type="AlphaFoldDB" id="A0A0N4WF34"/>
<reference evidence="2 3" key="2">
    <citation type="submission" date="2018-11" db="EMBL/GenBank/DDBJ databases">
        <authorList>
            <consortium name="Pathogen Informatics"/>
        </authorList>
    </citation>
    <scope>NUCLEOTIDE SEQUENCE [LARGE SCALE GENOMIC DNA]</scope>
    <source>
        <strain evidence="2 3">MHpl1</strain>
    </source>
</reference>
<accession>A0A0N4WF34</accession>
<dbReference type="WBParaSite" id="HPLM_0000929301-mRNA-1">
    <property type="protein sequence ID" value="HPLM_0000929301-mRNA-1"/>
    <property type="gene ID" value="HPLM_0000929301"/>
</dbReference>
<name>A0A0N4WF34_HAEPC</name>
<dbReference type="Proteomes" id="UP000268014">
    <property type="component" value="Unassembled WGS sequence"/>
</dbReference>
<protein>
    <submittedName>
        <fullName evidence="2 4">Uncharacterized protein</fullName>
    </submittedName>
</protein>
<sequence length="141" mass="15015">MVPRGGNPASLPRNTLSFSAAPPQSVEEVRLGNTAAIAYIATLTATLRDTQDQLKQSKARGTALTQRNNESAQASTLEQSHPCGREPSLSASLPDVRVFFRTVTLPISITSPGFTQKAWLCPSEDPATLFSLPDSANCSTL</sequence>
<evidence type="ECO:0000256" key="1">
    <source>
        <dbReference type="SAM" id="MobiDB-lite"/>
    </source>
</evidence>
<evidence type="ECO:0000313" key="2">
    <source>
        <dbReference type="EMBL" id="VDO37081.1"/>
    </source>
</evidence>
<organism evidence="4">
    <name type="scientific">Haemonchus placei</name>
    <name type="common">Barber's pole worm</name>
    <dbReference type="NCBI Taxonomy" id="6290"/>
    <lineage>
        <taxon>Eukaryota</taxon>
        <taxon>Metazoa</taxon>
        <taxon>Ecdysozoa</taxon>
        <taxon>Nematoda</taxon>
        <taxon>Chromadorea</taxon>
        <taxon>Rhabditida</taxon>
        <taxon>Rhabditina</taxon>
        <taxon>Rhabditomorpha</taxon>
        <taxon>Strongyloidea</taxon>
        <taxon>Trichostrongylidae</taxon>
        <taxon>Haemonchus</taxon>
    </lineage>
</organism>
<reference evidence="4" key="1">
    <citation type="submission" date="2017-02" db="UniProtKB">
        <authorList>
            <consortium name="WormBaseParasite"/>
        </authorList>
    </citation>
    <scope>IDENTIFICATION</scope>
</reference>
<feature type="compositionally biased region" description="Polar residues" evidence="1">
    <location>
        <begin position="63"/>
        <end position="79"/>
    </location>
</feature>
<feature type="region of interest" description="Disordered" evidence="1">
    <location>
        <begin position="1"/>
        <end position="23"/>
    </location>
</feature>